<keyword evidence="1" id="KW-0285">Flavoprotein</keyword>
<protein>
    <submittedName>
        <fullName evidence="5">Cobalamin biosynthesis protein BluB @ 5,6-dimethylbenzimidazole synthase, flavin destructase family</fullName>
    </submittedName>
</protein>
<dbReference type="InterPro" id="IPR050627">
    <property type="entry name" value="Nitroreductase/BluB"/>
</dbReference>
<dbReference type="Pfam" id="PF00881">
    <property type="entry name" value="Nitroreductase"/>
    <property type="match status" value="1"/>
</dbReference>
<reference evidence="5" key="1">
    <citation type="submission" date="2018-06" db="EMBL/GenBank/DDBJ databases">
        <authorList>
            <person name="Zhirakovskaya E."/>
        </authorList>
    </citation>
    <scope>NUCLEOTIDE SEQUENCE</scope>
</reference>
<organism evidence="5">
    <name type="scientific">hydrothermal vent metagenome</name>
    <dbReference type="NCBI Taxonomy" id="652676"/>
    <lineage>
        <taxon>unclassified sequences</taxon>
        <taxon>metagenomes</taxon>
        <taxon>ecological metagenomes</taxon>
    </lineage>
</organism>
<gene>
    <name evidence="5" type="ORF">MNBD_GAMMA20-2506</name>
</gene>
<keyword evidence="3" id="KW-0560">Oxidoreductase</keyword>
<dbReference type="NCBIfam" id="TIGR02476">
    <property type="entry name" value="BluB"/>
    <property type="match status" value="1"/>
</dbReference>
<evidence type="ECO:0000259" key="4">
    <source>
        <dbReference type="Pfam" id="PF00881"/>
    </source>
</evidence>
<dbReference type="PANTHER" id="PTHR23026:SF90">
    <property type="entry name" value="IODOTYROSINE DEIODINASE 1"/>
    <property type="match status" value="1"/>
</dbReference>
<dbReference type="InterPro" id="IPR029479">
    <property type="entry name" value="Nitroreductase"/>
</dbReference>
<keyword evidence="2" id="KW-0288">FMN</keyword>
<dbReference type="InterPro" id="IPR000415">
    <property type="entry name" value="Nitroreductase-like"/>
</dbReference>
<feature type="domain" description="Nitroreductase" evidence="4">
    <location>
        <begin position="21"/>
        <end position="185"/>
    </location>
</feature>
<accession>A0A3B1B745</accession>
<evidence type="ECO:0000256" key="2">
    <source>
        <dbReference type="ARBA" id="ARBA00022643"/>
    </source>
</evidence>
<evidence type="ECO:0000256" key="3">
    <source>
        <dbReference type="ARBA" id="ARBA00023002"/>
    </source>
</evidence>
<proteinExistence type="predicted"/>
<dbReference type="InterPro" id="IPR012825">
    <property type="entry name" value="BluB"/>
</dbReference>
<dbReference type="Gene3D" id="3.40.109.10">
    <property type="entry name" value="NADH Oxidase"/>
    <property type="match status" value="1"/>
</dbReference>
<dbReference type="GO" id="GO:0016491">
    <property type="term" value="F:oxidoreductase activity"/>
    <property type="evidence" value="ECO:0007669"/>
    <property type="project" value="UniProtKB-KW"/>
</dbReference>
<dbReference type="SUPFAM" id="SSF55469">
    <property type="entry name" value="FMN-dependent nitroreductase-like"/>
    <property type="match status" value="1"/>
</dbReference>
<evidence type="ECO:0000256" key="1">
    <source>
        <dbReference type="ARBA" id="ARBA00022630"/>
    </source>
</evidence>
<name>A0A3B1B745_9ZZZZ</name>
<dbReference type="EMBL" id="UOFU01000210">
    <property type="protein sequence ID" value="VAX00927.1"/>
    <property type="molecule type" value="Genomic_DNA"/>
</dbReference>
<dbReference type="AlphaFoldDB" id="A0A3B1B745"/>
<evidence type="ECO:0000313" key="5">
    <source>
        <dbReference type="EMBL" id="VAX00927.1"/>
    </source>
</evidence>
<dbReference type="PANTHER" id="PTHR23026">
    <property type="entry name" value="NADPH NITROREDUCTASE"/>
    <property type="match status" value="1"/>
</dbReference>
<sequence>MPQPDAAVFSAAERETLYRIIAARRDIRHFLTNEKIDDAVLARIMAAAHSAPSVGLMQPWRFIRIKDRSLRNDIARLVDEETRKTADAMNERRSEFLKLKVAGIRECAELIAVVQAPDDGTLFGRRTLPREMALCSTACAIQNLWLAARAENLGMGWVSLFEPEALVRLLHCPQGARPVALLCLGPVKAFYAKPMLVETGWREEKPLERVLFSDKWPENEE</sequence>